<dbReference type="InterPro" id="IPR012675">
    <property type="entry name" value="Beta-grasp_dom_sf"/>
</dbReference>
<dbReference type="Proteomes" id="UP000562395">
    <property type="component" value="Unassembled WGS sequence"/>
</dbReference>
<dbReference type="EMBL" id="JACICY010000001">
    <property type="protein sequence ID" value="MBB3859178.1"/>
    <property type="molecule type" value="Genomic_DNA"/>
</dbReference>
<dbReference type="InterPro" id="IPR003749">
    <property type="entry name" value="ThiS/MoaD-like"/>
</dbReference>
<keyword evidence="2" id="KW-1185">Reference proteome</keyword>
<comment type="caution">
    <text evidence="1">The sequence shown here is derived from an EMBL/GenBank/DDBJ whole genome shotgun (WGS) entry which is preliminary data.</text>
</comment>
<dbReference type="SUPFAM" id="SSF54285">
    <property type="entry name" value="MoaD/ThiS"/>
    <property type="match status" value="1"/>
</dbReference>
<dbReference type="InterPro" id="IPR016155">
    <property type="entry name" value="Mopterin_synth/thiamin_S_b"/>
</dbReference>
<proteinExistence type="predicted"/>
<evidence type="ECO:0000313" key="2">
    <source>
        <dbReference type="Proteomes" id="UP000562395"/>
    </source>
</evidence>
<evidence type="ECO:0000313" key="1">
    <source>
        <dbReference type="EMBL" id="MBB3859178.1"/>
    </source>
</evidence>
<dbReference type="RefSeq" id="WP_183611359.1">
    <property type="nucleotide sequence ID" value="NZ_JACICY010000001.1"/>
</dbReference>
<dbReference type="AlphaFoldDB" id="A0A7W5ZSG9"/>
<dbReference type="Pfam" id="PF02597">
    <property type="entry name" value="ThiS"/>
    <property type="match status" value="1"/>
</dbReference>
<name>A0A7W5ZSG9_9SPHN</name>
<protein>
    <submittedName>
        <fullName evidence="1">Molybdopterin synthase sulfur carrier subunit</fullName>
    </submittedName>
</protein>
<accession>A0A7W5ZSG9</accession>
<dbReference type="Gene3D" id="3.10.20.30">
    <property type="match status" value="1"/>
</dbReference>
<reference evidence="1 2" key="1">
    <citation type="submission" date="2020-08" db="EMBL/GenBank/DDBJ databases">
        <title>Genomic Encyclopedia of Type Strains, Phase IV (KMG-IV): sequencing the most valuable type-strain genomes for metagenomic binning, comparative biology and taxonomic classification.</title>
        <authorList>
            <person name="Goeker M."/>
        </authorList>
    </citation>
    <scope>NUCLEOTIDE SEQUENCE [LARGE SCALE GENOMIC DNA]</scope>
    <source>
        <strain evidence="1 2">DSM 14552</strain>
    </source>
</reference>
<sequence>MPRLVFLGKLEDIAGTAELTVAPGPVEQILATLDRALAIELLGEKVRMALNGSLITDMGGVTLREGDELAFLPPVSGG</sequence>
<gene>
    <name evidence="1" type="ORF">GGQ88_000418</name>
</gene>
<organism evidence="1 2">
    <name type="scientific">Novosphingobium hassiacum</name>
    <dbReference type="NCBI Taxonomy" id="173676"/>
    <lineage>
        <taxon>Bacteria</taxon>
        <taxon>Pseudomonadati</taxon>
        <taxon>Pseudomonadota</taxon>
        <taxon>Alphaproteobacteria</taxon>
        <taxon>Sphingomonadales</taxon>
        <taxon>Sphingomonadaceae</taxon>
        <taxon>Novosphingobium</taxon>
    </lineage>
</organism>